<accession>A0A182IFT7</accession>
<evidence type="ECO:0000313" key="1">
    <source>
        <dbReference type="EnsemblMetazoa" id="AARA014344-PA"/>
    </source>
</evidence>
<dbReference type="AlphaFoldDB" id="A0A182IFT7"/>
<organism evidence="1 2">
    <name type="scientific">Anopheles arabiensis</name>
    <name type="common">Mosquito</name>
    <dbReference type="NCBI Taxonomy" id="7173"/>
    <lineage>
        <taxon>Eukaryota</taxon>
        <taxon>Metazoa</taxon>
        <taxon>Ecdysozoa</taxon>
        <taxon>Arthropoda</taxon>
        <taxon>Hexapoda</taxon>
        <taxon>Insecta</taxon>
        <taxon>Pterygota</taxon>
        <taxon>Neoptera</taxon>
        <taxon>Endopterygota</taxon>
        <taxon>Diptera</taxon>
        <taxon>Nematocera</taxon>
        <taxon>Culicoidea</taxon>
        <taxon>Culicidae</taxon>
        <taxon>Anophelinae</taxon>
        <taxon>Anopheles</taxon>
    </lineage>
</organism>
<protein>
    <submittedName>
        <fullName evidence="1">Uncharacterized protein</fullName>
    </submittedName>
</protein>
<dbReference type="Proteomes" id="UP000075840">
    <property type="component" value="Unassembled WGS sequence"/>
</dbReference>
<dbReference type="VEuPathDB" id="VectorBase:AARA014344"/>
<dbReference type="EMBL" id="APCN01001644">
    <property type="status" value="NOT_ANNOTATED_CDS"/>
    <property type="molecule type" value="Genomic_DNA"/>
</dbReference>
<evidence type="ECO:0000313" key="2">
    <source>
        <dbReference type="Proteomes" id="UP000075840"/>
    </source>
</evidence>
<keyword evidence="2" id="KW-1185">Reference proteome</keyword>
<reference evidence="1" key="1">
    <citation type="submission" date="2022-08" db="UniProtKB">
        <authorList>
            <consortium name="EnsemblMetazoa"/>
        </authorList>
    </citation>
    <scope>IDENTIFICATION</scope>
    <source>
        <strain evidence="1">Dongola</strain>
    </source>
</reference>
<dbReference type="EnsemblMetazoa" id="AARA014344-RA">
    <property type="protein sequence ID" value="AARA014344-PA"/>
    <property type="gene ID" value="AARA014344"/>
</dbReference>
<sequence>LFCLREKFGISSLRCIATAAVNYKILQHSRFSGSRRHFPGCDLSSKHTLCQKGLCKEHQSSLCATNG</sequence>
<proteinExistence type="predicted"/>
<name>A0A182IFT7_ANOAR</name>